<dbReference type="InterPro" id="IPR027417">
    <property type="entry name" value="P-loop_NTPase"/>
</dbReference>
<dbReference type="Gene3D" id="3.40.50.300">
    <property type="entry name" value="P-loop containing nucleotide triphosphate hydrolases"/>
    <property type="match status" value="1"/>
</dbReference>
<feature type="domain" description="Magnesium chelatase ChlI-like catalytic" evidence="1">
    <location>
        <begin position="1"/>
        <end position="177"/>
    </location>
</feature>
<dbReference type="InterPro" id="IPR000523">
    <property type="entry name" value="Mg_chelatse_chII-like_cat_dom"/>
</dbReference>
<gene>
    <name evidence="3" type="ORF">GYA55_13105</name>
</gene>
<proteinExistence type="predicted"/>
<evidence type="ECO:0000313" key="3">
    <source>
        <dbReference type="EMBL" id="NMC64095.1"/>
    </source>
</evidence>
<feature type="domain" description="Mg chelatase-related protein C-terminal" evidence="2">
    <location>
        <begin position="193"/>
        <end position="283"/>
    </location>
</feature>
<organism evidence="3 4">
    <name type="scientific">SAR324 cluster bacterium</name>
    <dbReference type="NCBI Taxonomy" id="2024889"/>
    <lineage>
        <taxon>Bacteria</taxon>
        <taxon>Deltaproteobacteria</taxon>
        <taxon>SAR324 cluster</taxon>
    </lineage>
</organism>
<keyword evidence="3" id="KW-0547">Nucleotide-binding</keyword>
<dbReference type="Pfam" id="PF01078">
    <property type="entry name" value="Mg_chelatase"/>
    <property type="match status" value="1"/>
</dbReference>
<dbReference type="InterPro" id="IPR025158">
    <property type="entry name" value="Mg_chelat-rel_C"/>
</dbReference>
<comment type="caution">
    <text evidence="3">The sequence shown here is derived from an EMBL/GenBank/DDBJ whole genome shotgun (WGS) entry which is preliminary data.</text>
</comment>
<dbReference type="Pfam" id="PF13335">
    <property type="entry name" value="Mg_chelatase_C"/>
    <property type="match status" value="1"/>
</dbReference>
<dbReference type="AlphaFoldDB" id="A0A7X9IMJ2"/>
<dbReference type="SUPFAM" id="SSF52540">
    <property type="entry name" value="P-loop containing nucleoside triphosphate hydrolases"/>
    <property type="match status" value="1"/>
</dbReference>
<evidence type="ECO:0000313" key="4">
    <source>
        <dbReference type="Proteomes" id="UP000524246"/>
    </source>
</evidence>
<accession>A0A7X9IMJ2</accession>
<reference evidence="3 4" key="1">
    <citation type="journal article" date="2020" name="Biotechnol. Biofuels">
        <title>New insights from the biogas microbiome by comprehensive genome-resolved metagenomics of nearly 1600 species originating from multiple anaerobic digesters.</title>
        <authorList>
            <person name="Campanaro S."/>
            <person name="Treu L."/>
            <person name="Rodriguez-R L.M."/>
            <person name="Kovalovszki A."/>
            <person name="Ziels R.M."/>
            <person name="Maus I."/>
            <person name="Zhu X."/>
            <person name="Kougias P.G."/>
            <person name="Basile A."/>
            <person name="Luo G."/>
            <person name="Schluter A."/>
            <person name="Konstantinidis K.T."/>
            <person name="Angelidaki I."/>
        </authorList>
    </citation>
    <scope>NUCLEOTIDE SEQUENCE [LARGE SCALE GENOMIC DNA]</scope>
    <source>
        <strain evidence="3">AS27yjCOA_65</strain>
    </source>
</reference>
<keyword evidence="3" id="KW-0067">ATP-binding</keyword>
<dbReference type="GO" id="GO:0005524">
    <property type="term" value="F:ATP binding"/>
    <property type="evidence" value="ECO:0007669"/>
    <property type="project" value="UniProtKB-KW"/>
</dbReference>
<dbReference type="Proteomes" id="UP000524246">
    <property type="component" value="Unassembled WGS sequence"/>
</dbReference>
<dbReference type="PANTHER" id="PTHR32039">
    <property type="entry name" value="MAGNESIUM-CHELATASE SUBUNIT CHLI"/>
    <property type="match status" value="1"/>
</dbReference>
<dbReference type="EMBL" id="JAAZON010000599">
    <property type="protein sequence ID" value="NMC64095.1"/>
    <property type="molecule type" value="Genomic_DNA"/>
</dbReference>
<evidence type="ECO:0000259" key="2">
    <source>
        <dbReference type="Pfam" id="PF13335"/>
    </source>
</evidence>
<dbReference type="PANTHER" id="PTHR32039:SF7">
    <property type="entry name" value="COMPETENCE PROTEIN COMM"/>
    <property type="match status" value="1"/>
</dbReference>
<name>A0A7X9IMJ2_9DELT</name>
<protein>
    <submittedName>
        <fullName evidence="3">ATP-binding protein</fullName>
    </submittedName>
</protein>
<sequence length="294" mass="32844">MVGPPGCGKSMLARRFPSILPPLVENEMLEVIKIHSIASQNVEPFLAGLRPFRSPHYNISMAGLVGGGVNLRPGEISLAHHGILFLDEFPEFQRGAIEALRVPLEYGFVDISRAKGSQRFPARFQLIAAMNPCPCGRLGIEGAHCTCSPAFLQTYMKKLSQPILDRIDMHIEVRRIPFDVIKQNSSTDCGTISLTLKSKVISTRKIQLARSKMLNAHISSRSALRLLNESPSKVQHLLESVQKKLGLSARGIIRSIKVARTIADLETSEHIQEHHLAEALGYRYLERMERFYSR</sequence>
<evidence type="ECO:0000259" key="1">
    <source>
        <dbReference type="Pfam" id="PF01078"/>
    </source>
</evidence>
<dbReference type="InterPro" id="IPR045006">
    <property type="entry name" value="CHLI-like"/>
</dbReference>